<organism evidence="1 2">
    <name type="scientific">Lentzea alba</name>
    <dbReference type="NCBI Taxonomy" id="2714351"/>
    <lineage>
        <taxon>Bacteria</taxon>
        <taxon>Bacillati</taxon>
        <taxon>Actinomycetota</taxon>
        <taxon>Actinomycetes</taxon>
        <taxon>Pseudonocardiales</taxon>
        <taxon>Pseudonocardiaceae</taxon>
        <taxon>Lentzea</taxon>
    </lineage>
</organism>
<dbReference type="Proteomes" id="UP000481360">
    <property type="component" value="Unassembled WGS sequence"/>
</dbReference>
<reference evidence="1 2" key="1">
    <citation type="submission" date="2020-03" db="EMBL/GenBank/DDBJ databases">
        <title>Isolation and identification of active actinomycetes.</title>
        <authorList>
            <person name="Sun X."/>
        </authorList>
    </citation>
    <scope>NUCLEOTIDE SEQUENCE [LARGE SCALE GENOMIC DNA]</scope>
    <source>
        <strain evidence="1 2">NEAU-D13</strain>
    </source>
</reference>
<proteinExistence type="predicted"/>
<evidence type="ECO:0000313" key="2">
    <source>
        <dbReference type="Proteomes" id="UP000481360"/>
    </source>
</evidence>
<accession>A0A7C9VWG2</accession>
<dbReference type="AlphaFoldDB" id="A0A7C9VWG2"/>
<comment type="caution">
    <text evidence="1">The sequence shown here is derived from an EMBL/GenBank/DDBJ whole genome shotgun (WGS) entry which is preliminary data.</text>
</comment>
<dbReference type="RefSeq" id="WP_166046762.1">
    <property type="nucleotide sequence ID" value="NZ_JAAMPJ010000004.1"/>
</dbReference>
<evidence type="ECO:0000313" key="1">
    <source>
        <dbReference type="EMBL" id="NGY60778.1"/>
    </source>
</evidence>
<protein>
    <submittedName>
        <fullName evidence="1">Uncharacterized protein</fullName>
    </submittedName>
</protein>
<name>A0A7C9VWG2_9PSEU</name>
<sequence>MTINLPPRRVLPADVKERMRPHFTETRSRRNHTPLAVAAGVTLLIAGGIAITQPATHDLDPARDRVVTPSGRDVARCRTALNDKNWSSTQMVVFGLRKVLVGTDGRFCELTASRAGVAPQGFQPTQVDAGSITYRSANVIAGVPPLGTRTVKARETVSGRPKHSSSGVVTPDFFIVHSPAAMLTNELVFDEKTVPVQRFTSWSENGVTDSFESDDSDPWASVNVLARCVDNAFNNKVTVDELRGWEPLLVSGLEQHRGMLLAHRGHREWATCPFTETRSDSLSLISTTSRDPDSSLVIDGHQSGSEFIVTGRTTRAAKTVEVSDRGGTPVTVNVADGHFIVTFPVSIGDDWMMSPARLRLVARNAEGEIVYEGGIS</sequence>
<dbReference type="EMBL" id="JAAMPJ010000004">
    <property type="protein sequence ID" value="NGY60778.1"/>
    <property type="molecule type" value="Genomic_DNA"/>
</dbReference>
<gene>
    <name evidence="1" type="ORF">G7043_17750</name>
</gene>
<keyword evidence="2" id="KW-1185">Reference proteome</keyword>